<dbReference type="SMART" id="SM00538">
    <property type="entry name" value="POP4"/>
    <property type="match status" value="1"/>
</dbReference>
<proteinExistence type="inferred from homology"/>
<sequence length="243" mass="26945">MASKQQSATQQLLLRGHSPDSANRIFADKIQHRPLLLRASSPPASNARDERRKARIKKEKERKKTLKPKPLSACQKRKLGLYDVPKEGRKYALFEPLHRLWLGYMREILGNELYTGGQGAAAKLSSADFHGAEVEVVRSGCVSRVGIKGIVIKDTRFAFEVITRGNALKIVPKEGTVFRIEVVPAKGGDAAPEPGDQGEEAGPGQQQPGSTTTMVFEIHGDQFMYRSADRANKKFKAHFLKKI</sequence>
<organism evidence="5 6">
    <name type="scientific">Phialemonium atrogriseum</name>
    <dbReference type="NCBI Taxonomy" id="1093897"/>
    <lineage>
        <taxon>Eukaryota</taxon>
        <taxon>Fungi</taxon>
        <taxon>Dikarya</taxon>
        <taxon>Ascomycota</taxon>
        <taxon>Pezizomycotina</taxon>
        <taxon>Sordariomycetes</taxon>
        <taxon>Sordariomycetidae</taxon>
        <taxon>Cephalothecales</taxon>
        <taxon>Cephalothecaceae</taxon>
        <taxon>Phialemonium</taxon>
    </lineage>
</organism>
<dbReference type="Gene3D" id="2.30.30.210">
    <property type="entry name" value="Ribonuclease P/MRP, subunit p29"/>
    <property type="match status" value="1"/>
</dbReference>
<dbReference type="GeneID" id="85314272"/>
<dbReference type="Pfam" id="PF01868">
    <property type="entry name" value="RNase_P-MRP_p29"/>
    <property type="match status" value="1"/>
</dbReference>
<name>A0AAJ0FLP7_9PEZI</name>
<gene>
    <name evidence="5" type="ORF">QBC33DRAFT_578699</name>
</gene>
<dbReference type="EMBL" id="MU839010">
    <property type="protein sequence ID" value="KAK1766919.1"/>
    <property type="molecule type" value="Genomic_DNA"/>
</dbReference>
<keyword evidence="3" id="KW-0819">tRNA processing</keyword>
<accession>A0AAJ0FLP7</accession>
<dbReference type="GO" id="GO:0000172">
    <property type="term" value="C:ribonuclease MRP complex"/>
    <property type="evidence" value="ECO:0007669"/>
    <property type="project" value="InterPro"/>
</dbReference>
<dbReference type="GO" id="GO:0001682">
    <property type="term" value="P:tRNA 5'-leader removal"/>
    <property type="evidence" value="ECO:0007669"/>
    <property type="project" value="InterPro"/>
</dbReference>
<dbReference type="RefSeq" id="XP_060283132.1">
    <property type="nucleotide sequence ID" value="XM_060431085.1"/>
</dbReference>
<dbReference type="PIRSF" id="PIRSF027081">
    <property type="entry name" value="RNase_P/MRP_p29_subunit"/>
    <property type="match status" value="1"/>
</dbReference>
<dbReference type="AlphaFoldDB" id="A0AAJ0FLP7"/>
<feature type="region of interest" description="Disordered" evidence="4">
    <location>
        <begin position="34"/>
        <end position="69"/>
    </location>
</feature>
<dbReference type="InterPro" id="IPR016848">
    <property type="entry name" value="RNase_P/MRP_Rpp29-subunit"/>
</dbReference>
<dbReference type="GO" id="GO:0030677">
    <property type="term" value="C:ribonuclease P complex"/>
    <property type="evidence" value="ECO:0007669"/>
    <property type="project" value="InterPro"/>
</dbReference>
<protein>
    <recommendedName>
        <fullName evidence="3">Ribonuclease P protein subunit</fullName>
    </recommendedName>
</protein>
<dbReference type="GO" id="GO:0005634">
    <property type="term" value="C:nucleus"/>
    <property type="evidence" value="ECO:0007669"/>
    <property type="project" value="UniProtKB-SubCell"/>
</dbReference>
<dbReference type="Proteomes" id="UP001244011">
    <property type="component" value="Unassembled WGS sequence"/>
</dbReference>
<dbReference type="InterPro" id="IPR036980">
    <property type="entry name" value="RNase_P/MRP_Rpp29_sf"/>
</dbReference>
<dbReference type="PANTHER" id="PTHR13348">
    <property type="entry name" value="RIBONUCLEASE P SUBUNIT P29"/>
    <property type="match status" value="1"/>
</dbReference>
<dbReference type="GO" id="GO:0006364">
    <property type="term" value="P:rRNA processing"/>
    <property type="evidence" value="ECO:0007669"/>
    <property type="project" value="TreeGrafter"/>
</dbReference>
<dbReference type="InterPro" id="IPR002730">
    <property type="entry name" value="Rpp29/RNP1"/>
</dbReference>
<reference evidence="5" key="1">
    <citation type="submission" date="2023-06" db="EMBL/GenBank/DDBJ databases">
        <title>Genome-scale phylogeny and comparative genomics of the fungal order Sordariales.</title>
        <authorList>
            <consortium name="Lawrence Berkeley National Laboratory"/>
            <person name="Hensen N."/>
            <person name="Bonometti L."/>
            <person name="Westerberg I."/>
            <person name="Brannstrom I.O."/>
            <person name="Guillou S."/>
            <person name="Cros-Aarteil S."/>
            <person name="Calhoun S."/>
            <person name="Haridas S."/>
            <person name="Kuo A."/>
            <person name="Mondo S."/>
            <person name="Pangilinan J."/>
            <person name="Riley R."/>
            <person name="Labutti K."/>
            <person name="Andreopoulos B."/>
            <person name="Lipzen A."/>
            <person name="Chen C."/>
            <person name="Yanf M."/>
            <person name="Daum C."/>
            <person name="Ng V."/>
            <person name="Clum A."/>
            <person name="Steindorff A."/>
            <person name="Ohm R."/>
            <person name="Martin F."/>
            <person name="Silar P."/>
            <person name="Natvig D."/>
            <person name="Lalanne C."/>
            <person name="Gautier V."/>
            <person name="Ament-Velasquez S.L."/>
            <person name="Kruys A."/>
            <person name="Hutchinson M.I."/>
            <person name="Powell A.J."/>
            <person name="Barry K."/>
            <person name="Miller A.N."/>
            <person name="Grigoriev I.V."/>
            <person name="Debuchy R."/>
            <person name="Gladieux P."/>
            <person name="Thoren M.H."/>
            <person name="Johannesson H."/>
        </authorList>
    </citation>
    <scope>NUCLEOTIDE SEQUENCE</scope>
    <source>
        <strain evidence="5">8032-3</strain>
    </source>
</reference>
<dbReference type="GO" id="GO:0033204">
    <property type="term" value="F:ribonuclease P RNA binding"/>
    <property type="evidence" value="ECO:0007669"/>
    <property type="project" value="InterPro"/>
</dbReference>
<comment type="similarity">
    <text evidence="2">Belongs to the eukaryotic/archaeal RNase P protein component 1 family.</text>
</comment>
<evidence type="ECO:0000256" key="2">
    <source>
        <dbReference type="ARBA" id="ARBA00006181"/>
    </source>
</evidence>
<feature type="region of interest" description="Disordered" evidence="4">
    <location>
        <begin position="188"/>
        <end position="211"/>
    </location>
</feature>
<evidence type="ECO:0000256" key="1">
    <source>
        <dbReference type="ARBA" id="ARBA00004123"/>
    </source>
</evidence>
<evidence type="ECO:0000256" key="4">
    <source>
        <dbReference type="SAM" id="MobiDB-lite"/>
    </source>
</evidence>
<evidence type="ECO:0000313" key="5">
    <source>
        <dbReference type="EMBL" id="KAK1766919.1"/>
    </source>
</evidence>
<dbReference type="InterPro" id="IPR023534">
    <property type="entry name" value="Rof/RNase_P-like"/>
</dbReference>
<feature type="compositionally biased region" description="Low complexity" evidence="4">
    <location>
        <begin position="190"/>
        <end position="209"/>
    </location>
</feature>
<dbReference type="FunFam" id="2.30.30.210:FF:000005">
    <property type="entry name" value="Ribonuclease P protein subunit"/>
    <property type="match status" value="1"/>
</dbReference>
<keyword evidence="6" id="KW-1185">Reference proteome</keyword>
<dbReference type="PANTHER" id="PTHR13348:SF0">
    <property type="entry name" value="RIBONUCLEASE P PROTEIN SUBUNIT P29"/>
    <property type="match status" value="1"/>
</dbReference>
<keyword evidence="3" id="KW-0539">Nucleus</keyword>
<comment type="caution">
    <text evidence="5">The sequence shown here is derived from an EMBL/GenBank/DDBJ whole genome shotgun (WGS) entry which is preliminary data.</text>
</comment>
<comment type="subcellular location">
    <subcellularLocation>
        <location evidence="1">Nucleus</location>
    </subcellularLocation>
</comment>
<evidence type="ECO:0000313" key="6">
    <source>
        <dbReference type="Proteomes" id="UP001244011"/>
    </source>
</evidence>
<evidence type="ECO:0000256" key="3">
    <source>
        <dbReference type="PIRNR" id="PIRNR027081"/>
    </source>
</evidence>
<feature type="compositionally biased region" description="Basic residues" evidence="4">
    <location>
        <begin position="53"/>
        <end position="67"/>
    </location>
</feature>
<dbReference type="SUPFAM" id="SSF101744">
    <property type="entry name" value="Rof/RNase P subunit-like"/>
    <property type="match status" value="1"/>
</dbReference>